<reference evidence="3" key="1">
    <citation type="journal article" date="2023" name="Science">
        <title>Genome structures resolve the early diversification of teleost fishes.</title>
        <authorList>
            <person name="Parey E."/>
            <person name="Louis A."/>
            <person name="Montfort J."/>
            <person name="Bouchez O."/>
            <person name="Roques C."/>
            <person name="Iampietro C."/>
            <person name="Lluch J."/>
            <person name="Castinel A."/>
            <person name="Donnadieu C."/>
            <person name="Desvignes T."/>
            <person name="Floi Bucao C."/>
            <person name="Jouanno E."/>
            <person name="Wen M."/>
            <person name="Mejri S."/>
            <person name="Dirks R."/>
            <person name="Jansen H."/>
            <person name="Henkel C."/>
            <person name="Chen W.J."/>
            <person name="Zahm M."/>
            <person name="Cabau C."/>
            <person name="Klopp C."/>
            <person name="Thompson A.W."/>
            <person name="Robinson-Rechavi M."/>
            <person name="Braasch I."/>
            <person name="Lecointre G."/>
            <person name="Bobe J."/>
            <person name="Postlethwait J.H."/>
            <person name="Berthelot C."/>
            <person name="Roest Crollius H."/>
            <person name="Guiguen Y."/>
        </authorList>
    </citation>
    <scope>NUCLEOTIDE SEQUENCE</scope>
    <source>
        <strain evidence="3">WJC10195</strain>
    </source>
</reference>
<sequence length="274" mass="30921">VSTGQPRSSVPPIHPTALWGTELLKSELTRRDATIRKLRQDVLHSHQARDSQSAQLDAQEQRISQLHRELQESQQELQRGHGRTQQLHRDLSTTEKQAEELRAQLSEVKGQLVHVEAENEAHRTYKLEQRAEVDRLGAELCSLQAVERERGSEETAQVERRCEELDRELREARAQLTHCQETAHSADQRAEEQLRQLQTEMSSLKAQHSFASQQTDSVECHVYACLSHTGTHALSPSPAATPAETRPGGVGGWGFSQRRFWNEMAASREPAPGL</sequence>
<dbReference type="EMBL" id="JAINUF010000012">
    <property type="protein sequence ID" value="KAJ8346182.1"/>
    <property type="molecule type" value="Genomic_DNA"/>
</dbReference>
<dbReference type="InterPro" id="IPR037391">
    <property type="entry name" value="PMF1-bd"/>
</dbReference>
<feature type="non-terminal residue" evidence="3">
    <location>
        <position position="1"/>
    </location>
</feature>
<dbReference type="AlphaFoldDB" id="A0A9Q1IMK0"/>
<dbReference type="OrthoDB" id="8964885at2759"/>
<evidence type="ECO:0000256" key="1">
    <source>
        <dbReference type="SAM" id="Coils"/>
    </source>
</evidence>
<proteinExistence type="predicted"/>
<dbReference type="GO" id="GO:0007283">
    <property type="term" value="P:spermatogenesis"/>
    <property type="evidence" value="ECO:0007669"/>
    <property type="project" value="TreeGrafter"/>
</dbReference>
<gene>
    <name evidence="3" type="ORF">SKAU_G00303750</name>
</gene>
<evidence type="ECO:0000313" key="4">
    <source>
        <dbReference type="Proteomes" id="UP001152622"/>
    </source>
</evidence>
<keyword evidence="1" id="KW-0175">Coiled coil</keyword>
<evidence type="ECO:0000256" key="2">
    <source>
        <dbReference type="SAM" id="MobiDB-lite"/>
    </source>
</evidence>
<dbReference type="Proteomes" id="UP001152622">
    <property type="component" value="Chromosome 12"/>
</dbReference>
<organism evidence="3 4">
    <name type="scientific">Synaphobranchus kaupii</name>
    <name type="common">Kaup's arrowtooth eel</name>
    <dbReference type="NCBI Taxonomy" id="118154"/>
    <lineage>
        <taxon>Eukaryota</taxon>
        <taxon>Metazoa</taxon>
        <taxon>Chordata</taxon>
        <taxon>Craniata</taxon>
        <taxon>Vertebrata</taxon>
        <taxon>Euteleostomi</taxon>
        <taxon>Actinopterygii</taxon>
        <taxon>Neopterygii</taxon>
        <taxon>Teleostei</taxon>
        <taxon>Anguilliformes</taxon>
        <taxon>Synaphobranchidae</taxon>
        <taxon>Synaphobranchus</taxon>
    </lineage>
</organism>
<accession>A0A9Q1IMK0</accession>
<feature type="coiled-coil region" evidence="1">
    <location>
        <begin position="148"/>
        <end position="214"/>
    </location>
</feature>
<keyword evidence="4" id="KW-1185">Reference proteome</keyword>
<comment type="caution">
    <text evidence="3">The sequence shown here is derived from an EMBL/GenBank/DDBJ whole genome shotgun (WGS) entry which is preliminary data.</text>
</comment>
<name>A0A9Q1IMK0_SYNKA</name>
<protein>
    <submittedName>
        <fullName evidence="3">Uncharacterized protein</fullName>
    </submittedName>
</protein>
<dbReference type="PANTHER" id="PTHR18881:SF2">
    <property type="entry name" value="POLYAMINE-MODULATED FACTOR 1-BINDING PROTEIN 1"/>
    <property type="match status" value="1"/>
</dbReference>
<evidence type="ECO:0000313" key="3">
    <source>
        <dbReference type="EMBL" id="KAJ8346182.1"/>
    </source>
</evidence>
<dbReference type="Gene3D" id="1.10.287.1490">
    <property type="match status" value="1"/>
</dbReference>
<dbReference type="PANTHER" id="PTHR18881">
    <property type="entry name" value="POLYAMINE-MODULATED FACTOR 1-BINDING PROTEIN 1-RELATED"/>
    <property type="match status" value="1"/>
</dbReference>
<feature type="region of interest" description="Disordered" evidence="2">
    <location>
        <begin position="71"/>
        <end position="92"/>
    </location>
</feature>